<dbReference type="AlphaFoldDB" id="A0A7W7QEN0"/>
<protein>
    <submittedName>
        <fullName evidence="2">Uncharacterized protein</fullName>
    </submittedName>
</protein>
<reference evidence="2 3" key="1">
    <citation type="submission" date="2020-08" db="EMBL/GenBank/DDBJ databases">
        <title>Genomic Encyclopedia of Type Strains, Phase III (KMG-III): the genomes of soil and plant-associated and newly described type strains.</title>
        <authorList>
            <person name="Whitman W."/>
        </authorList>
    </citation>
    <scope>NUCLEOTIDE SEQUENCE [LARGE SCALE GENOMIC DNA]</scope>
    <source>
        <strain evidence="2 3">CECT 8960</strain>
    </source>
</reference>
<sequence>MTATTTYPKSTQWRTSAGPAGVAQHGTAPALIAGDDVDAISMPAAFGALVLAELEIMMLAGPIVADDGSWIFLTQRADTRQPVVPGDLLPLGVRAVPAGTPLATADRRAQAPAIWWTVIGAARRVAYRTRRVA</sequence>
<feature type="compositionally biased region" description="Polar residues" evidence="1">
    <location>
        <begin position="1"/>
        <end position="15"/>
    </location>
</feature>
<comment type="caution">
    <text evidence="2">The sequence shown here is derived from an EMBL/GenBank/DDBJ whole genome shotgun (WGS) entry which is preliminary data.</text>
</comment>
<evidence type="ECO:0000313" key="3">
    <source>
        <dbReference type="Proteomes" id="UP000520767"/>
    </source>
</evidence>
<dbReference type="EMBL" id="JACHJQ010000012">
    <property type="protein sequence ID" value="MBB4912261.1"/>
    <property type="molecule type" value="Genomic_DNA"/>
</dbReference>
<dbReference type="RefSeq" id="WP_184816267.1">
    <property type="nucleotide sequence ID" value="NZ_JACHJQ010000012.1"/>
</dbReference>
<name>A0A7W7QEN0_9PSEU</name>
<organism evidence="2 3">
    <name type="scientific">Actinophytocola algeriensis</name>
    <dbReference type="NCBI Taxonomy" id="1768010"/>
    <lineage>
        <taxon>Bacteria</taxon>
        <taxon>Bacillati</taxon>
        <taxon>Actinomycetota</taxon>
        <taxon>Actinomycetes</taxon>
        <taxon>Pseudonocardiales</taxon>
        <taxon>Pseudonocardiaceae</taxon>
    </lineage>
</organism>
<keyword evidence="3" id="KW-1185">Reference proteome</keyword>
<dbReference type="Proteomes" id="UP000520767">
    <property type="component" value="Unassembled WGS sequence"/>
</dbReference>
<accession>A0A7W7QEN0</accession>
<gene>
    <name evidence="2" type="ORF">FHR82_008532</name>
</gene>
<evidence type="ECO:0000313" key="2">
    <source>
        <dbReference type="EMBL" id="MBB4912261.1"/>
    </source>
</evidence>
<evidence type="ECO:0000256" key="1">
    <source>
        <dbReference type="SAM" id="MobiDB-lite"/>
    </source>
</evidence>
<feature type="region of interest" description="Disordered" evidence="1">
    <location>
        <begin position="1"/>
        <end position="22"/>
    </location>
</feature>
<proteinExistence type="predicted"/>